<dbReference type="OrthoDB" id="5586439at2759"/>
<accession>A0A0L0S0P7</accession>
<dbReference type="InterPro" id="IPR019009">
    <property type="entry name" value="SRP_receptor_beta_su"/>
</dbReference>
<keyword evidence="8" id="KW-0342">GTP-binding</keyword>
<evidence type="ECO:0000256" key="1">
    <source>
        <dbReference type="ARBA" id="ARBA00004389"/>
    </source>
</evidence>
<keyword evidence="5" id="KW-0547">Nucleotide-binding</keyword>
<evidence type="ECO:0000256" key="8">
    <source>
        <dbReference type="ARBA" id="ARBA00023134"/>
    </source>
</evidence>
<evidence type="ECO:0000256" key="10">
    <source>
        <dbReference type="ARBA" id="ARBA00023170"/>
    </source>
</evidence>
<keyword evidence="7 11" id="KW-1133">Transmembrane helix</keyword>
<evidence type="ECO:0000256" key="7">
    <source>
        <dbReference type="ARBA" id="ARBA00022989"/>
    </source>
</evidence>
<dbReference type="GO" id="GO:0005525">
    <property type="term" value="F:GTP binding"/>
    <property type="evidence" value="ECO:0007669"/>
    <property type="project" value="UniProtKB-KW"/>
</dbReference>
<evidence type="ECO:0000256" key="6">
    <source>
        <dbReference type="ARBA" id="ARBA00022824"/>
    </source>
</evidence>
<keyword evidence="10" id="KW-0675">Receptor</keyword>
<dbReference type="AlphaFoldDB" id="A0A0L0S0P7"/>
<evidence type="ECO:0000256" key="4">
    <source>
        <dbReference type="ARBA" id="ARBA00022692"/>
    </source>
</evidence>
<dbReference type="SUPFAM" id="SSF52540">
    <property type="entry name" value="P-loop containing nucleoside triphosphate hydrolases"/>
    <property type="match status" value="1"/>
</dbReference>
<dbReference type="InterPro" id="IPR027417">
    <property type="entry name" value="P-loop_NTPase"/>
</dbReference>
<evidence type="ECO:0000256" key="5">
    <source>
        <dbReference type="ARBA" id="ARBA00022741"/>
    </source>
</evidence>
<dbReference type="Pfam" id="PF09439">
    <property type="entry name" value="SRPRB"/>
    <property type="match status" value="1"/>
</dbReference>
<reference evidence="13" key="2">
    <citation type="submission" date="2009-11" db="EMBL/GenBank/DDBJ databases">
        <title>The Genome Sequence of Allomyces macrogynus strain ATCC 38327.</title>
        <authorList>
            <consortium name="The Broad Institute Genome Sequencing Platform"/>
            <person name="Russ C."/>
            <person name="Cuomo C."/>
            <person name="Shea T."/>
            <person name="Young S.K."/>
            <person name="Zeng Q."/>
            <person name="Koehrsen M."/>
            <person name="Haas B."/>
            <person name="Borodovsky M."/>
            <person name="Guigo R."/>
            <person name="Alvarado L."/>
            <person name="Berlin A."/>
            <person name="Borenstein D."/>
            <person name="Chen Z."/>
            <person name="Engels R."/>
            <person name="Freedman E."/>
            <person name="Gellesch M."/>
            <person name="Goldberg J."/>
            <person name="Griggs A."/>
            <person name="Gujja S."/>
            <person name="Heiman D."/>
            <person name="Hepburn T."/>
            <person name="Howarth C."/>
            <person name="Jen D."/>
            <person name="Larson L."/>
            <person name="Lewis B."/>
            <person name="Mehta T."/>
            <person name="Park D."/>
            <person name="Pearson M."/>
            <person name="Roberts A."/>
            <person name="Saif S."/>
            <person name="Shenoy N."/>
            <person name="Sisk P."/>
            <person name="Stolte C."/>
            <person name="Sykes S."/>
            <person name="Walk T."/>
            <person name="White J."/>
            <person name="Yandava C."/>
            <person name="Burger G."/>
            <person name="Gray M.W."/>
            <person name="Holland P.W.H."/>
            <person name="King N."/>
            <person name="Lang F.B.F."/>
            <person name="Roger A.J."/>
            <person name="Ruiz-Trillo I."/>
            <person name="Lander E."/>
            <person name="Nusbaum C."/>
        </authorList>
    </citation>
    <scope>NUCLEOTIDE SEQUENCE [LARGE SCALE GENOMIC DNA]</scope>
    <source>
        <strain evidence="13">ATCC 38327</strain>
    </source>
</reference>
<comment type="subcellular location">
    <subcellularLocation>
        <location evidence="1">Endoplasmic reticulum membrane</location>
        <topology evidence="1">Single-pass membrane protein</topology>
    </subcellularLocation>
</comment>
<dbReference type="EMBL" id="GG745330">
    <property type="protein sequence ID" value="KNE56138.1"/>
    <property type="molecule type" value="Genomic_DNA"/>
</dbReference>
<proteinExistence type="inferred from homology"/>
<keyword evidence="6" id="KW-0256">Endoplasmic reticulum</keyword>
<evidence type="ECO:0000256" key="9">
    <source>
        <dbReference type="ARBA" id="ARBA00023136"/>
    </source>
</evidence>
<feature type="transmembrane region" description="Helical" evidence="11">
    <location>
        <begin position="24"/>
        <end position="45"/>
    </location>
</feature>
<protein>
    <recommendedName>
        <fullName evidence="3">Signal recognition particle receptor subunit beta</fullName>
    </recommendedName>
</protein>
<sequence length="286" mass="29554">MDPASTDASDRITSQGSTTDSNPAFLTAAVITTLLATLFGAWYLVSSRRRRAANHAKSVVLVGAPDAGKTALLARLVHDAADAASKADPTILAPAEWALPPTVTSLAPAHVPALQLTRDVTVAVTACAGHDRLAATTAIALACAGVAVLVVDSRTLATTAGRRAAADRLVAALDAVDGWQRPVRVVIAATHADCTDALPPTKVLALLDAEVHRVRSVAQTSIGAMDDSTVRARRVANLASAAKQDVDRVSLADDLRLAVVAVSAVTGSGIHELRKRIAEGVLDVRR</sequence>
<evidence type="ECO:0000313" key="12">
    <source>
        <dbReference type="EMBL" id="KNE56138.1"/>
    </source>
</evidence>
<dbReference type="Gene3D" id="3.40.50.300">
    <property type="entry name" value="P-loop containing nucleotide triphosphate hydrolases"/>
    <property type="match status" value="1"/>
</dbReference>
<gene>
    <name evidence="12" type="ORF">AMAG_01974</name>
</gene>
<reference evidence="12 13" key="1">
    <citation type="submission" date="2009-11" db="EMBL/GenBank/DDBJ databases">
        <title>Annotation of Allomyces macrogynus ATCC 38327.</title>
        <authorList>
            <consortium name="The Broad Institute Genome Sequencing Platform"/>
            <person name="Russ C."/>
            <person name="Cuomo C."/>
            <person name="Burger G."/>
            <person name="Gray M.W."/>
            <person name="Holland P.W.H."/>
            <person name="King N."/>
            <person name="Lang F.B.F."/>
            <person name="Roger A.J."/>
            <person name="Ruiz-Trillo I."/>
            <person name="Young S.K."/>
            <person name="Zeng Q."/>
            <person name="Gargeya S."/>
            <person name="Fitzgerald M."/>
            <person name="Haas B."/>
            <person name="Abouelleil A."/>
            <person name="Alvarado L."/>
            <person name="Arachchi H.M."/>
            <person name="Berlin A."/>
            <person name="Chapman S.B."/>
            <person name="Gearin G."/>
            <person name="Goldberg J."/>
            <person name="Griggs A."/>
            <person name="Gujja S."/>
            <person name="Hansen M."/>
            <person name="Heiman D."/>
            <person name="Howarth C."/>
            <person name="Larimer J."/>
            <person name="Lui A."/>
            <person name="MacDonald P.J.P."/>
            <person name="McCowen C."/>
            <person name="Montmayeur A."/>
            <person name="Murphy C."/>
            <person name="Neiman D."/>
            <person name="Pearson M."/>
            <person name="Priest M."/>
            <person name="Roberts A."/>
            <person name="Saif S."/>
            <person name="Shea T."/>
            <person name="Sisk P."/>
            <person name="Stolte C."/>
            <person name="Sykes S."/>
            <person name="Wortman J."/>
            <person name="Nusbaum C."/>
            <person name="Birren B."/>
        </authorList>
    </citation>
    <scope>NUCLEOTIDE SEQUENCE [LARGE SCALE GENOMIC DNA]</scope>
    <source>
        <strain evidence="12 13">ATCC 38327</strain>
    </source>
</reference>
<comment type="similarity">
    <text evidence="2">Belongs to the SRP receptor beta subunit family.</text>
</comment>
<keyword evidence="13" id="KW-1185">Reference proteome</keyword>
<name>A0A0L0S0P7_ALLM3</name>
<dbReference type="GO" id="GO:0005789">
    <property type="term" value="C:endoplasmic reticulum membrane"/>
    <property type="evidence" value="ECO:0007669"/>
    <property type="project" value="UniProtKB-SubCell"/>
</dbReference>
<evidence type="ECO:0000256" key="3">
    <source>
        <dbReference type="ARBA" id="ARBA00020256"/>
    </source>
</evidence>
<evidence type="ECO:0000256" key="11">
    <source>
        <dbReference type="SAM" id="Phobius"/>
    </source>
</evidence>
<dbReference type="VEuPathDB" id="FungiDB:AMAG_01974"/>
<evidence type="ECO:0000313" key="13">
    <source>
        <dbReference type="Proteomes" id="UP000054350"/>
    </source>
</evidence>
<keyword evidence="9 11" id="KW-0472">Membrane</keyword>
<dbReference type="Proteomes" id="UP000054350">
    <property type="component" value="Unassembled WGS sequence"/>
</dbReference>
<keyword evidence="4 11" id="KW-0812">Transmembrane</keyword>
<evidence type="ECO:0000256" key="2">
    <source>
        <dbReference type="ARBA" id="ARBA00005619"/>
    </source>
</evidence>
<organism evidence="12 13">
    <name type="scientific">Allomyces macrogynus (strain ATCC 38327)</name>
    <name type="common">Allomyces javanicus var. macrogynus</name>
    <dbReference type="NCBI Taxonomy" id="578462"/>
    <lineage>
        <taxon>Eukaryota</taxon>
        <taxon>Fungi</taxon>
        <taxon>Fungi incertae sedis</taxon>
        <taxon>Blastocladiomycota</taxon>
        <taxon>Blastocladiomycetes</taxon>
        <taxon>Blastocladiales</taxon>
        <taxon>Blastocladiaceae</taxon>
        <taxon>Allomyces</taxon>
    </lineage>
</organism>